<organism evidence="3">
    <name type="scientific">hydrothermal vent metagenome</name>
    <dbReference type="NCBI Taxonomy" id="652676"/>
    <lineage>
        <taxon>unclassified sequences</taxon>
        <taxon>metagenomes</taxon>
        <taxon>ecological metagenomes</taxon>
    </lineage>
</organism>
<name>A0A3B0UTF1_9ZZZZ</name>
<feature type="compositionally biased region" description="Acidic residues" evidence="1">
    <location>
        <begin position="271"/>
        <end position="282"/>
    </location>
</feature>
<dbReference type="InterPro" id="IPR003497">
    <property type="entry name" value="BRO_N_domain"/>
</dbReference>
<evidence type="ECO:0000259" key="2">
    <source>
        <dbReference type="SMART" id="SM01040"/>
    </source>
</evidence>
<dbReference type="SMART" id="SM01040">
    <property type="entry name" value="Bro-N"/>
    <property type="match status" value="1"/>
</dbReference>
<proteinExistence type="predicted"/>
<feature type="region of interest" description="Disordered" evidence="1">
    <location>
        <begin position="246"/>
        <end position="282"/>
    </location>
</feature>
<gene>
    <name evidence="3" type="ORF">MNBD_CHLOROFLEXI01-260</name>
</gene>
<reference evidence="3" key="1">
    <citation type="submission" date="2018-06" db="EMBL/GenBank/DDBJ databases">
        <authorList>
            <person name="Zhirakovskaya E."/>
        </authorList>
    </citation>
    <scope>NUCLEOTIDE SEQUENCE</scope>
</reference>
<accession>A0A3B0UTF1</accession>
<evidence type="ECO:0000256" key="1">
    <source>
        <dbReference type="SAM" id="MobiDB-lite"/>
    </source>
</evidence>
<feature type="domain" description="Bro-N" evidence="2">
    <location>
        <begin position="13"/>
        <end position="111"/>
    </location>
</feature>
<dbReference type="EMBL" id="UOEU01000520">
    <property type="protein sequence ID" value="VAW34238.1"/>
    <property type="molecule type" value="Genomic_DNA"/>
</dbReference>
<protein>
    <recommendedName>
        <fullName evidence="2">Bro-N domain-containing protein</fullName>
    </recommendedName>
</protein>
<dbReference type="Pfam" id="PF02498">
    <property type="entry name" value="Bro-N"/>
    <property type="match status" value="1"/>
</dbReference>
<dbReference type="AlphaFoldDB" id="A0A3B0UTF1"/>
<evidence type="ECO:0000313" key="3">
    <source>
        <dbReference type="EMBL" id="VAW34238.1"/>
    </source>
</evidence>
<sequence length="282" mass="32040">MSTDLQPINQYEGIRRVWDEKTTQWWFAVVDVIHVLSEATDPSRYWADMKRRDNSGQLLAVCEKFPMKSPKNNRTYQTECANQRGILRIIQSIPSPKAEPFKQWLAATGSRRLDEIQADPLEAQREKYRLAGYDEDWINARIGSISTRNQLTDEWQDRGVQGREYGILTNEVHKGTFNTLSVNAHKALKGVKKGNLRDHMTPLELAFTILGEASTIEEIKVVDAIGFEGNKKAAKKGGENAGIARKSFEKASGRPVISDQSYLETRKRIDADEEPDDDDLPF</sequence>